<reference evidence="2 3" key="1">
    <citation type="submission" date="2018-09" db="EMBL/GenBank/DDBJ databases">
        <authorList>
            <person name="Wang X."/>
            <person name="Du Z."/>
        </authorList>
    </citation>
    <scope>NUCLEOTIDE SEQUENCE [LARGE SCALE GENOMIC DNA]</scope>
    <source>
        <strain evidence="2 3">N3</strain>
    </source>
</reference>
<organism evidence="2 3">
    <name type="scientific">Algoriphagus lacus</name>
    <dbReference type="NCBI Taxonomy" id="2056311"/>
    <lineage>
        <taxon>Bacteria</taxon>
        <taxon>Pseudomonadati</taxon>
        <taxon>Bacteroidota</taxon>
        <taxon>Cytophagia</taxon>
        <taxon>Cytophagales</taxon>
        <taxon>Cyclobacteriaceae</taxon>
        <taxon>Algoriphagus</taxon>
    </lineage>
</organism>
<keyword evidence="1" id="KW-0732">Signal</keyword>
<gene>
    <name evidence="2" type="ORF">D0X99_18035</name>
</gene>
<accession>A0A418PMC7</accession>
<dbReference type="RefSeq" id="WP_119479265.1">
    <property type="nucleotide sequence ID" value="NZ_QXML01000012.1"/>
</dbReference>
<evidence type="ECO:0000313" key="3">
    <source>
        <dbReference type="Proteomes" id="UP000283522"/>
    </source>
</evidence>
<evidence type="ECO:0000313" key="2">
    <source>
        <dbReference type="EMBL" id="RIW12699.1"/>
    </source>
</evidence>
<protein>
    <submittedName>
        <fullName evidence="2">Uncharacterized protein</fullName>
    </submittedName>
</protein>
<comment type="caution">
    <text evidence="2">The sequence shown here is derived from an EMBL/GenBank/DDBJ whole genome shotgun (WGS) entry which is preliminary data.</text>
</comment>
<proteinExistence type="predicted"/>
<feature type="chain" id="PRO_5019079052" evidence="1">
    <location>
        <begin position="26"/>
        <end position="210"/>
    </location>
</feature>
<name>A0A418PMC7_9BACT</name>
<dbReference type="AlphaFoldDB" id="A0A418PMC7"/>
<dbReference type="OrthoDB" id="823976at2"/>
<dbReference type="EMBL" id="QXML01000012">
    <property type="protein sequence ID" value="RIW12699.1"/>
    <property type="molecule type" value="Genomic_DNA"/>
</dbReference>
<sequence>MVYRNKKLFLTVGLLTFLALMPMSCGLVCTDSCGCSPNFPEQKLLIKSFEVLTVAGDGQRIQPTLTQPYDQVFKAIRIKDFDLVSLAEPDFFEPWTLGAAFACSPPPVESIEKLRSIEIINLSEQTLADGTVLKLGETITPYFGMNDFFAQGLIPVNDFLKNNKDLVLEDFFKLGFTKNPGKPINLEITIRIVMENGKEFILNNQIHSIR</sequence>
<dbReference type="Proteomes" id="UP000283522">
    <property type="component" value="Unassembled WGS sequence"/>
</dbReference>
<evidence type="ECO:0000256" key="1">
    <source>
        <dbReference type="SAM" id="SignalP"/>
    </source>
</evidence>
<keyword evidence="3" id="KW-1185">Reference proteome</keyword>
<feature type="signal peptide" evidence="1">
    <location>
        <begin position="1"/>
        <end position="25"/>
    </location>
</feature>